<dbReference type="CDD" id="cd14688">
    <property type="entry name" value="bZIP_YAP"/>
    <property type="match status" value="1"/>
</dbReference>
<evidence type="ECO:0000313" key="3">
    <source>
        <dbReference type="Proteomes" id="UP000053958"/>
    </source>
</evidence>
<name>A0A0F4YL07_RASE3</name>
<feature type="region of interest" description="Disordered" evidence="1">
    <location>
        <begin position="258"/>
        <end position="297"/>
    </location>
</feature>
<keyword evidence="3" id="KW-1185">Reference proteome</keyword>
<evidence type="ECO:0000256" key="1">
    <source>
        <dbReference type="SAM" id="MobiDB-lite"/>
    </source>
</evidence>
<organism evidence="2 3">
    <name type="scientific">Rasamsonia emersonii (strain ATCC 16479 / CBS 393.64 / IMI 116815)</name>
    <dbReference type="NCBI Taxonomy" id="1408163"/>
    <lineage>
        <taxon>Eukaryota</taxon>
        <taxon>Fungi</taxon>
        <taxon>Dikarya</taxon>
        <taxon>Ascomycota</taxon>
        <taxon>Pezizomycotina</taxon>
        <taxon>Eurotiomycetes</taxon>
        <taxon>Eurotiomycetidae</taxon>
        <taxon>Eurotiales</taxon>
        <taxon>Trichocomaceae</taxon>
        <taxon>Rasamsonia</taxon>
    </lineage>
</organism>
<dbReference type="Proteomes" id="UP000053958">
    <property type="component" value="Unassembled WGS sequence"/>
</dbReference>
<feature type="compositionally biased region" description="Polar residues" evidence="1">
    <location>
        <begin position="267"/>
        <end position="291"/>
    </location>
</feature>
<gene>
    <name evidence="2" type="ORF">T310_7130</name>
</gene>
<protein>
    <submittedName>
        <fullName evidence="2">BZIP transcription factor</fullName>
    </submittedName>
</protein>
<dbReference type="GO" id="GO:0003700">
    <property type="term" value="F:DNA-binding transcription factor activity"/>
    <property type="evidence" value="ECO:0007669"/>
    <property type="project" value="InterPro"/>
</dbReference>
<dbReference type="InterPro" id="IPR046347">
    <property type="entry name" value="bZIP_sf"/>
</dbReference>
<feature type="compositionally biased region" description="Basic and acidic residues" evidence="1">
    <location>
        <begin position="184"/>
        <end position="197"/>
    </location>
</feature>
<sequence length="462" mass="50149">MGELGMPWSFPGGRGKAKPTAADETDGAAVRRLGQAFSPCCQAHGLLRGQDHKCQSPGLRWPQTSLQRLTTALGAKLHSLSLSTDSLCLWNDRHLGLLKRVLCSFGSNSNFDSWFSRPQKGPPYLSKVACPSCRTSMAEKNRNLDGMRPVPGSRKTAGSGTESTGRKRDSRAGTRKVTSLTAEQLERKRANDREAQRTIRQRTKEHIENLEHQVAELSAKGEQMDRVLQRNAALEAEIAHLRQQLSMLSGRRSMYRVDAGEDERRSSTSSNDPSIMSSPFNSPLPTDSIPSGASIAPMSNRLSLPHSGWHSYVPTPSSSACDSDPSNDVGAYPLGEPISTATIQQSVNHVGQGHDGLGFAVPNTTQFPSSDPYHHQMYLAGSQVKQGGFPPHAHSQAQPSMVGQPRSMAVSVSTMGYEAGISTAAGQVQQQEGQEFQGPLHPTMVHSHPANAHLNYNWDSRT</sequence>
<accession>A0A0F4YL07</accession>
<dbReference type="RefSeq" id="XP_013325526.1">
    <property type="nucleotide sequence ID" value="XM_013470072.1"/>
</dbReference>
<comment type="caution">
    <text evidence="2">The sequence shown here is derived from an EMBL/GenBank/DDBJ whole genome shotgun (WGS) entry which is preliminary data.</text>
</comment>
<dbReference type="OrthoDB" id="3535998at2759"/>
<evidence type="ECO:0000313" key="2">
    <source>
        <dbReference type="EMBL" id="KKA18914.1"/>
    </source>
</evidence>
<dbReference type="EMBL" id="LASV01000402">
    <property type="protein sequence ID" value="KKA18914.1"/>
    <property type="molecule type" value="Genomic_DNA"/>
</dbReference>
<dbReference type="AlphaFoldDB" id="A0A0F4YL07"/>
<proteinExistence type="predicted"/>
<dbReference type="FunFam" id="1.20.5.170:FF:000093">
    <property type="entry name" value="BZIP transcription factor (Eurofung)"/>
    <property type="match status" value="1"/>
</dbReference>
<reference evidence="2 3" key="1">
    <citation type="submission" date="2015-04" db="EMBL/GenBank/DDBJ databases">
        <authorList>
            <person name="Heijne W.H."/>
            <person name="Fedorova N.D."/>
            <person name="Nierman W.C."/>
            <person name="Vollebregt A.W."/>
            <person name="Zhao Z."/>
            <person name="Wu L."/>
            <person name="Kumar M."/>
            <person name="Stam H."/>
            <person name="van den Berg M.A."/>
            <person name="Pel H.J."/>
        </authorList>
    </citation>
    <scope>NUCLEOTIDE SEQUENCE [LARGE SCALE GENOMIC DNA]</scope>
    <source>
        <strain evidence="2 3">CBS 393.64</strain>
    </source>
</reference>
<dbReference type="GeneID" id="25319406"/>
<feature type="region of interest" description="Disordered" evidence="1">
    <location>
        <begin position="1"/>
        <end position="22"/>
    </location>
</feature>
<dbReference type="PANTHER" id="PTHR37012">
    <property type="entry name" value="B-ZIP TRANSCRIPTION FACTOR (EUROFUNG)-RELATED"/>
    <property type="match status" value="1"/>
</dbReference>
<dbReference type="SUPFAM" id="SSF57959">
    <property type="entry name" value="Leucine zipper domain"/>
    <property type="match status" value="1"/>
</dbReference>
<dbReference type="PANTHER" id="PTHR37012:SF2">
    <property type="entry name" value="BZIP DOMAIN-CONTAINING PROTEIN-RELATED"/>
    <property type="match status" value="1"/>
</dbReference>
<dbReference type="Gene3D" id="1.20.5.170">
    <property type="match status" value="1"/>
</dbReference>
<feature type="region of interest" description="Disordered" evidence="1">
    <location>
        <begin position="139"/>
        <end position="197"/>
    </location>
</feature>